<feature type="transmembrane region" description="Helical" evidence="1">
    <location>
        <begin position="20"/>
        <end position="37"/>
    </location>
</feature>
<evidence type="ECO:0000256" key="1">
    <source>
        <dbReference type="SAM" id="Phobius"/>
    </source>
</evidence>
<accession>A0AAW1JTL8</accession>
<keyword evidence="1" id="KW-0812">Transmembrane</keyword>
<dbReference type="AlphaFoldDB" id="A0AAW1JTL8"/>
<feature type="chain" id="PRO_5043519798" evidence="2">
    <location>
        <begin position="17"/>
        <end position="106"/>
    </location>
</feature>
<protein>
    <submittedName>
        <fullName evidence="3">Uncharacterized protein</fullName>
    </submittedName>
</protein>
<feature type="transmembrane region" description="Helical" evidence="1">
    <location>
        <begin position="58"/>
        <end position="77"/>
    </location>
</feature>
<evidence type="ECO:0000313" key="3">
    <source>
        <dbReference type="EMBL" id="KAK9706498.1"/>
    </source>
</evidence>
<comment type="caution">
    <text evidence="3">The sequence shown here is derived from an EMBL/GenBank/DDBJ whole genome shotgun (WGS) entry which is preliminary data.</text>
</comment>
<dbReference type="EMBL" id="JBDFQZ010000007">
    <property type="protein sequence ID" value="KAK9706498.1"/>
    <property type="molecule type" value="Genomic_DNA"/>
</dbReference>
<keyword evidence="1" id="KW-0472">Membrane</keyword>
<evidence type="ECO:0000313" key="4">
    <source>
        <dbReference type="Proteomes" id="UP001443914"/>
    </source>
</evidence>
<feature type="signal peptide" evidence="2">
    <location>
        <begin position="1"/>
        <end position="16"/>
    </location>
</feature>
<evidence type="ECO:0000256" key="2">
    <source>
        <dbReference type="SAM" id="SignalP"/>
    </source>
</evidence>
<name>A0AAW1JTL8_SAPOF</name>
<keyword evidence="1" id="KW-1133">Transmembrane helix</keyword>
<keyword evidence="4" id="KW-1185">Reference proteome</keyword>
<sequence>MWLLLCLSVGWNKCLFMRWFSYHVNISLSVTTCYDIRGKGKERKKMEAQEARGGVKRFVYISAADFGVVNYLLIGYYEGKVMSTVYMLFFRLHALVWNPFILHVFF</sequence>
<keyword evidence="2" id="KW-0732">Signal</keyword>
<organism evidence="3 4">
    <name type="scientific">Saponaria officinalis</name>
    <name type="common">Common soapwort</name>
    <name type="synonym">Lychnis saponaria</name>
    <dbReference type="NCBI Taxonomy" id="3572"/>
    <lineage>
        <taxon>Eukaryota</taxon>
        <taxon>Viridiplantae</taxon>
        <taxon>Streptophyta</taxon>
        <taxon>Embryophyta</taxon>
        <taxon>Tracheophyta</taxon>
        <taxon>Spermatophyta</taxon>
        <taxon>Magnoliopsida</taxon>
        <taxon>eudicotyledons</taxon>
        <taxon>Gunneridae</taxon>
        <taxon>Pentapetalae</taxon>
        <taxon>Caryophyllales</taxon>
        <taxon>Caryophyllaceae</taxon>
        <taxon>Caryophylleae</taxon>
        <taxon>Saponaria</taxon>
    </lineage>
</organism>
<dbReference type="Proteomes" id="UP001443914">
    <property type="component" value="Unassembled WGS sequence"/>
</dbReference>
<gene>
    <name evidence="3" type="ORF">RND81_07G129800</name>
</gene>
<proteinExistence type="predicted"/>
<reference evidence="3" key="1">
    <citation type="submission" date="2024-03" db="EMBL/GenBank/DDBJ databases">
        <title>WGS assembly of Saponaria officinalis var. Norfolk2.</title>
        <authorList>
            <person name="Jenkins J."/>
            <person name="Shu S."/>
            <person name="Grimwood J."/>
            <person name="Barry K."/>
            <person name="Goodstein D."/>
            <person name="Schmutz J."/>
            <person name="Leebens-Mack J."/>
            <person name="Osbourn A."/>
        </authorList>
    </citation>
    <scope>NUCLEOTIDE SEQUENCE [LARGE SCALE GENOMIC DNA]</scope>
    <source>
        <strain evidence="3">JIC</strain>
    </source>
</reference>
<feature type="transmembrane region" description="Helical" evidence="1">
    <location>
        <begin position="83"/>
        <end position="105"/>
    </location>
</feature>